<dbReference type="FunFam" id="3.40.640.10:FF:000084">
    <property type="entry name" value="IscS-like cysteine desulfurase"/>
    <property type="match status" value="1"/>
</dbReference>
<organism evidence="12 13">
    <name type="scientific">Klugiella xanthotipulae</name>
    <dbReference type="NCBI Taxonomy" id="244735"/>
    <lineage>
        <taxon>Bacteria</taxon>
        <taxon>Bacillati</taxon>
        <taxon>Actinomycetota</taxon>
        <taxon>Actinomycetes</taxon>
        <taxon>Micrococcales</taxon>
        <taxon>Microbacteriaceae</taxon>
        <taxon>Klugiella</taxon>
    </lineage>
</organism>
<dbReference type="GO" id="GO:0046872">
    <property type="term" value="F:metal ion binding"/>
    <property type="evidence" value="ECO:0007669"/>
    <property type="project" value="UniProtKB-KW"/>
</dbReference>
<reference evidence="12 13" key="1">
    <citation type="submission" date="2019-06" db="EMBL/GenBank/DDBJ databases">
        <title>Sequencing the genomes of 1000 actinobacteria strains.</title>
        <authorList>
            <person name="Klenk H.-P."/>
        </authorList>
    </citation>
    <scope>NUCLEOTIDE SEQUENCE [LARGE SCALE GENOMIC DNA]</scope>
    <source>
        <strain evidence="12 13">DSM 18031</strain>
    </source>
</reference>
<evidence type="ECO:0000256" key="8">
    <source>
        <dbReference type="ARBA" id="ARBA00023014"/>
    </source>
</evidence>
<dbReference type="Gene3D" id="1.10.260.50">
    <property type="match status" value="1"/>
</dbReference>
<evidence type="ECO:0000256" key="7">
    <source>
        <dbReference type="ARBA" id="ARBA00023004"/>
    </source>
</evidence>
<dbReference type="PIRSF" id="PIRSF005572">
    <property type="entry name" value="NifS"/>
    <property type="match status" value="1"/>
</dbReference>
<dbReference type="Gene3D" id="3.40.640.10">
    <property type="entry name" value="Type I PLP-dependent aspartate aminotransferase-like (Major domain)"/>
    <property type="match status" value="1"/>
</dbReference>
<protein>
    <recommendedName>
        <fullName evidence="3">cysteine desulfurase</fullName>
        <ecNumber evidence="3">2.8.1.7</ecNumber>
    </recommendedName>
</protein>
<keyword evidence="4" id="KW-0808">Transferase</keyword>
<evidence type="ECO:0000256" key="1">
    <source>
        <dbReference type="ARBA" id="ARBA00001933"/>
    </source>
</evidence>
<evidence type="ECO:0000256" key="5">
    <source>
        <dbReference type="ARBA" id="ARBA00022723"/>
    </source>
</evidence>
<dbReference type="Pfam" id="PF00266">
    <property type="entry name" value="Aminotran_5"/>
    <property type="match status" value="1"/>
</dbReference>
<proteinExistence type="inferred from homology"/>
<dbReference type="SUPFAM" id="SSF53383">
    <property type="entry name" value="PLP-dependent transferases"/>
    <property type="match status" value="1"/>
</dbReference>
<dbReference type="InterPro" id="IPR000192">
    <property type="entry name" value="Aminotrans_V_dom"/>
</dbReference>
<dbReference type="EC" id="2.8.1.7" evidence="3"/>
<dbReference type="EMBL" id="VFPN01000001">
    <property type="protein sequence ID" value="TQM66028.1"/>
    <property type="molecule type" value="Genomic_DNA"/>
</dbReference>
<dbReference type="Gene3D" id="3.90.1150.10">
    <property type="entry name" value="Aspartate Aminotransferase, domain 1"/>
    <property type="match status" value="1"/>
</dbReference>
<dbReference type="Proteomes" id="UP000318331">
    <property type="component" value="Unassembled WGS sequence"/>
</dbReference>
<evidence type="ECO:0000256" key="6">
    <source>
        <dbReference type="ARBA" id="ARBA00022898"/>
    </source>
</evidence>
<dbReference type="InterPro" id="IPR015422">
    <property type="entry name" value="PyrdxlP-dep_Trfase_small"/>
</dbReference>
<evidence type="ECO:0000313" key="13">
    <source>
        <dbReference type="Proteomes" id="UP000318331"/>
    </source>
</evidence>
<evidence type="ECO:0000256" key="9">
    <source>
        <dbReference type="ARBA" id="ARBA00050776"/>
    </source>
</evidence>
<evidence type="ECO:0000259" key="11">
    <source>
        <dbReference type="Pfam" id="PF00266"/>
    </source>
</evidence>
<evidence type="ECO:0000256" key="3">
    <source>
        <dbReference type="ARBA" id="ARBA00012239"/>
    </source>
</evidence>
<gene>
    <name evidence="12" type="ORF">FB466_0849</name>
</gene>
<keyword evidence="7" id="KW-0408">Iron</keyword>
<keyword evidence="8" id="KW-0411">Iron-sulfur</keyword>
<keyword evidence="6" id="KW-0663">Pyridoxal phosphate</keyword>
<dbReference type="RefSeq" id="WP_246054513.1">
    <property type="nucleotide sequence ID" value="NZ_BAAAYS010000009.1"/>
</dbReference>
<evidence type="ECO:0000256" key="10">
    <source>
        <dbReference type="RuleBase" id="RU004504"/>
    </source>
</evidence>
<evidence type="ECO:0000256" key="2">
    <source>
        <dbReference type="ARBA" id="ARBA00006490"/>
    </source>
</evidence>
<comment type="similarity">
    <text evidence="2">Belongs to the class-V pyridoxal-phosphate-dependent aminotransferase family. NifS/IscS subfamily.</text>
</comment>
<keyword evidence="13" id="KW-1185">Reference proteome</keyword>
<comment type="cofactor">
    <cofactor evidence="1 10">
        <name>pyridoxal 5'-phosphate</name>
        <dbReference type="ChEBI" id="CHEBI:597326"/>
    </cofactor>
</comment>
<evidence type="ECO:0000313" key="12">
    <source>
        <dbReference type="EMBL" id="TQM66028.1"/>
    </source>
</evidence>
<accession>A0A543I621</accession>
<dbReference type="InterPro" id="IPR015421">
    <property type="entry name" value="PyrdxlP-dep_Trfase_major"/>
</dbReference>
<dbReference type="InterPro" id="IPR016454">
    <property type="entry name" value="Cysteine_dSase"/>
</dbReference>
<evidence type="ECO:0000256" key="4">
    <source>
        <dbReference type="ARBA" id="ARBA00022679"/>
    </source>
</evidence>
<sequence length="395" mass="40584">MRPPVVSAPLIPPGASVLFLDTAAGAPVHPEVLRALWPYLAEEQGNPSSVHTTGRRAREAVEWARATVAAALEARPADLVFTSGGTEANNLAIKGIALARPRGGHIITTAVEHPSVLESCRYLERFHGFRTTLVPVDAVGRVDPATVALALRESPEATLVSVGLANNEVGTVQPVAAISALARAAGVPCHTDAVQAFGAIPVSVRELGVDALSLSGHKLGAPQGVGVLVVRRGLHSEPLIHGGGQEGGARSGTQNVAGIVGLGAAVQRATPTLAERAALLAARRDAFIADVRQRLPDARLTGDPVNRLPGHTSWCFPGVSGESVLVGLDAAGIECSSGSACAAGRTDPSPVLRAMGVPAELASSAVRLTWNESVGEADLARVVEALVKILGFSLR</sequence>
<dbReference type="InterPro" id="IPR020578">
    <property type="entry name" value="Aminotrans_V_PyrdxlP_BS"/>
</dbReference>
<dbReference type="AlphaFoldDB" id="A0A543I621"/>
<name>A0A543I621_9MICO</name>
<dbReference type="PANTHER" id="PTHR11601">
    <property type="entry name" value="CYSTEINE DESULFURYLASE FAMILY MEMBER"/>
    <property type="match status" value="1"/>
</dbReference>
<feature type="domain" description="Aminotransferase class V" evidence="11">
    <location>
        <begin position="19"/>
        <end position="358"/>
    </location>
</feature>
<dbReference type="GO" id="GO:0031071">
    <property type="term" value="F:cysteine desulfurase activity"/>
    <property type="evidence" value="ECO:0007669"/>
    <property type="project" value="UniProtKB-EC"/>
</dbReference>
<comment type="catalytic activity">
    <reaction evidence="9">
        <text>(sulfur carrier)-H + L-cysteine = (sulfur carrier)-SH + L-alanine</text>
        <dbReference type="Rhea" id="RHEA:43892"/>
        <dbReference type="Rhea" id="RHEA-COMP:14737"/>
        <dbReference type="Rhea" id="RHEA-COMP:14739"/>
        <dbReference type="ChEBI" id="CHEBI:29917"/>
        <dbReference type="ChEBI" id="CHEBI:35235"/>
        <dbReference type="ChEBI" id="CHEBI:57972"/>
        <dbReference type="ChEBI" id="CHEBI:64428"/>
        <dbReference type="EC" id="2.8.1.7"/>
    </reaction>
</comment>
<dbReference type="PANTHER" id="PTHR11601:SF34">
    <property type="entry name" value="CYSTEINE DESULFURASE"/>
    <property type="match status" value="1"/>
</dbReference>
<dbReference type="PROSITE" id="PS00595">
    <property type="entry name" value="AA_TRANSFER_CLASS_5"/>
    <property type="match status" value="1"/>
</dbReference>
<keyword evidence="5" id="KW-0479">Metal-binding</keyword>
<comment type="caution">
    <text evidence="12">The sequence shown here is derived from an EMBL/GenBank/DDBJ whole genome shotgun (WGS) entry which is preliminary data.</text>
</comment>
<dbReference type="InterPro" id="IPR015424">
    <property type="entry name" value="PyrdxlP-dep_Trfase"/>
</dbReference>
<dbReference type="GO" id="GO:0051536">
    <property type="term" value="F:iron-sulfur cluster binding"/>
    <property type="evidence" value="ECO:0007669"/>
    <property type="project" value="UniProtKB-KW"/>
</dbReference>